<feature type="region of interest" description="Disordered" evidence="1">
    <location>
        <begin position="23"/>
        <end position="49"/>
    </location>
</feature>
<evidence type="ECO:0000313" key="2">
    <source>
        <dbReference type="EMBL" id="GAA1932405.1"/>
    </source>
</evidence>
<name>A0ABP5B5M8_9MICO</name>
<sequence>MQQIAPLTSPARKVGARISVTRRSSPQFTGDMGGTRFDVVGSPLRAGAD</sequence>
<protein>
    <submittedName>
        <fullName evidence="2">Uncharacterized protein</fullName>
    </submittedName>
</protein>
<keyword evidence="3" id="KW-1185">Reference proteome</keyword>
<organism evidence="2 3">
    <name type="scientific">Microbacterium aoyamense</name>
    <dbReference type="NCBI Taxonomy" id="344166"/>
    <lineage>
        <taxon>Bacteria</taxon>
        <taxon>Bacillati</taxon>
        <taxon>Actinomycetota</taxon>
        <taxon>Actinomycetes</taxon>
        <taxon>Micrococcales</taxon>
        <taxon>Microbacteriaceae</taxon>
        <taxon>Microbacterium</taxon>
    </lineage>
</organism>
<accession>A0ABP5B5M8</accession>
<proteinExistence type="predicted"/>
<evidence type="ECO:0000256" key="1">
    <source>
        <dbReference type="SAM" id="MobiDB-lite"/>
    </source>
</evidence>
<dbReference type="EMBL" id="BAAAOF010000005">
    <property type="protein sequence ID" value="GAA1932405.1"/>
    <property type="molecule type" value="Genomic_DNA"/>
</dbReference>
<gene>
    <name evidence="2" type="ORF">GCM10009775_25540</name>
</gene>
<evidence type="ECO:0000313" key="3">
    <source>
        <dbReference type="Proteomes" id="UP001501343"/>
    </source>
</evidence>
<reference evidence="3" key="1">
    <citation type="journal article" date="2019" name="Int. J. Syst. Evol. Microbiol.">
        <title>The Global Catalogue of Microorganisms (GCM) 10K type strain sequencing project: providing services to taxonomists for standard genome sequencing and annotation.</title>
        <authorList>
            <consortium name="The Broad Institute Genomics Platform"/>
            <consortium name="The Broad Institute Genome Sequencing Center for Infectious Disease"/>
            <person name="Wu L."/>
            <person name="Ma J."/>
        </authorList>
    </citation>
    <scope>NUCLEOTIDE SEQUENCE [LARGE SCALE GENOMIC DNA]</scope>
    <source>
        <strain evidence="3">JCM 14900</strain>
    </source>
</reference>
<comment type="caution">
    <text evidence="2">The sequence shown here is derived from an EMBL/GenBank/DDBJ whole genome shotgun (WGS) entry which is preliminary data.</text>
</comment>
<dbReference type="Proteomes" id="UP001501343">
    <property type="component" value="Unassembled WGS sequence"/>
</dbReference>